<evidence type="ECO:0000256" key="7">
    <source>
        <dbReference type="SAM" id="Phobius"/>
    </source>
</evidence>
<feature type="transmembrane region" description="Helical" evidence="7">
    <location>
        <begin position="262"/>
        <end position="284"/>
    </location>
</feature>
<dbReference type="GO" id="GO:0016020">
    <property type="term" value="C:membrane"/>
    <property type="evidence" value="ECO:0007669"/>
    <property type="project" value="UniProtKB-SubCell"/>
</dbReference>
<feature type="transmembrane region" description="Helical" evidence="7">
    <location>
        <begin position="6"/>
        <end position="22"/>
    </location>
</feature>
<feature type="transmembrane region" description="Helical" evidence="7">
    <location>
        <begin position="172"/>
        <end position="193"/>
    </location>
</feature>
<proteinExistence type="predicted"/>
<keyword evidence="2" id="KW-0813">Transport</keyword>
<feature type="transmembrane region" description="Helical" evidence="7">
    <location>
        <begin position="231"/>
        <end position="256"/>
    </location>
</feature>
<organism evidence="8 9">
    <name type="scientific">Aliiruegeria lutimaris</name>
    <dbReference type="NCBI Taxonomy" id="571298"/>
    <lineage>
        <taxon>Bacteria</taxon>
        <taxon>Pseudomonadati</taxon>
        <taxon>Pseudomonadota</taxon>
        <taxon>Alphaproteobacteria</taxon>
        <taxon>Rhodobacterales</taxon>
        <taxon>Roseobacteraceae</taxon>
        <taxon>Aliiruegeria</taxon>
    </lineage>
</organism>
<gene>
    <name evidence="8" type="ORF">SAMN04488026_101039</name>
</gene>
<keyword evidence="5 7" id="KW-1133">Transmembrane helix</keyword>
<feature type="transmembrane region" description="Helical" evidence="7">
    <location>
        <begin position="296"/>
        <end position="313"/>
    </location>
</feature>
<sequence length="314" mass="33079">MLTVLDIILPIFVLIGAGFVLGRQGVFSANDIRVLGRFVIKLALPALMFNAIASQPIGAAIQLPYVLIYGLGTVALMVALYTAFRRAGRYDHITATLATMGSTVSNNGYVGYPILLLAMPGIANQAFAQNLLVENIIFLPILFTMLELGHEDGGNRAQIALRTLRRLGSEPLILSIVFGCVFSLLALELPSAIDRPLHMLAAGASATALMVIGGTLAHLKPKGTRALAGYIVACKLILHPLVITSLIALSTAFGLAEMTPEMRAALILSCAMPPLGVFSVIAQVHGKQGFASATQLGATIGALFTLSALLYVLT</sequence>
<evidence type="ECO:0000256" key="5">
    <source>
        <dbReference type="ARBA" id="ARBA00022989"/>
    </source>
</evidence>
<dbReference type="OrthoDB" id="9810457at2"/>
<reference evidence="8 9" key="1">
    <citation type="submission" date="2016-10" db="EMBL/GenBank/DDBJ databases">
        <authorList>
            <person name="de Groot N.N."/>
        </authorList>
    </citation>
    <scope>NUCLEOTIDE SEQUENCE [LARGE SCALE GENOMIC DNA]</scope>
    <source>
        <strain evidence="8 9">DSM 25294</strain>
    </source>
</reference>
<evidence type="ECO:0000256" key="3">
    <source>
        <dbReference type="ARBA" id="ARBA00022475"/>
    </source>
</evidence>
<accession>A0A1G8Q4L6</accession>
<comment type="subcellular location">
    <subcellularLocation>
        <location evidence="1">Membrane</location>
        <topology evidence="1">Multi-pass membrane protein</topology>
    </subcellularLocation>
</comment>
<evidence type="ECO:0000256" key="2">
    <source>
        <dbReference type="ARBA" id="ARBA00022448"/>
    </source>
</evidence>
<feature type="transmembrane region" description="Helical" evidence="7">
    <location>
        <begin position="65"/>
        <end position="84"/>
    </location>
</feature>
<evidence type="ECO:0000313" key="9">
    <source>
        <dbReference type="Proteomes" id="UP000199382"/>
    </source>
</evidence>
<dbReference type="EMBL" id="FNEK01000010">
    <property type="protein sequence ID" value="SDI99704.1"/>
    <property type="molecule type" value="Genomic_DNA"/>
</dbReference>
<protein>
    <recommendedName>
        <fullName evidence="10">Permease</fullName>
    </recommendedName>
</protein>
<dbReference type="AlphaFoldDB" id="A0A1G8Q4L6"/>
<dbReference type="RefSeq" id="WP_093152150.1">
    <property type="nucleotide sequence ID" value="NZ_FNEK01000010.1"/>
</dbReference>
<dbReference type="PANTHER" id="PTHR36838">
    <property type="entry name" value="AUXIN EFFLUX CARRIER FAMILY PROTEIN"/>
    <property type="match status" value="1"/>
</dbReference>
<dbReference type="STRING" id="571298.SAMN04488026_101039"/>
<evidence type="ECO:0000313" key="8">
    <source>
        <dbReference type="EMBL" id="SDI99704.1"/>
    </source>
</evidence>
<keyword evidence="3" id="KW-1003">Cell membrane</keyword>
<evidence type="ECO:0000256" key="4">
    <source>
        <dbReference type="ARBA" id="ARBA00022692"/>
    </source>
</evidence>
<keyword evidence="9" id="KW-1185">Reference proteome</keyword>
<dbReference type="InterPro" id="IPR004776">
    <property type="entry name" value="Mem_transp_PIN-like"/>
</dbReference>
<evidence type="ECO:0000256" key="6">
    <source>
        <dbReference type="ARBA" id="ARBA00023136"/>
    </source>
</evidence>
<dbReference type="Pfam" id="PF03547">
    <property type="entry name" value="Mem_trans"/>
    <property type="match status" value="1"/>
</dbReference>
<dbReference type="Proteomes" id="UP000199382">
    <property type="component" value="Unassembled WGS sequence"/>
</dbReference>
<evidence type="ECO:0008006" key="10">
    <source>
        <dbReference type="Google" id="ProtNLM"/>
    </source>
</evidence>
<feature type="transmembrane region" description="Helical" evidence="7">
    <location>
        <begin position="34"/>
        <end position="53"/>
    </location>
</feature>
<dbReference type="PANTHER" id="PTHR36838:SF3">
    <property type="entry name" value="TRANSPORTER AUXIN EFFLUX CARRIER EC FAMILY"/>
    <property type="match status" value="1"/>
</dbReference>
<keyword evidence="4 7" id="KW-0812">Transmembrane</keyword>
<keyword evidence="6 7" id="KW-0472">Membrane</keyword>
<dbReference type="GO" id="GO:0055085">
    <property type="term" value="P:transmembrane transport"/>
    <property type="evidence" value="ECO:0007669"/>
    <property type="project" value="InterPro"/>
</dbReference>
<evidence type="ECO:0000256" key="1">
    <source>
        <dbReference type="ARBA" id="ARBA00004141"/>
    </source>
</evidence>
<name>A0A1G8Q4L6_9RHOB</name>
<feature type="transmembrane region" description="Helical" evidence="7">
    <location>
        <begin position="199"/>
        <end position="219"/>
    </location>
</feature>